<keyword evidence="2" id="KW-1185">Reference proteome</keyword>
<gene>
    <name evidence="1" type="ORF">SteCoe_17282</name>
</gene>
<evidence type="ECO:0000313" key="1">
    <source>
        <dbReference type="EMBL" id="OMJ82116.1"/>
    </source>
</evidence>
<comment type="caution">
    <text evidence="1">The sequence shown here is derived from an EMBL/GenBank/DDBJ whole genome shotgun (WGS) entry which is preliminary data.</text>
</comment>
<dbReference type="Proteomes" id="UP000187209">
    <property type="component" value="Unassembled WGS sequence"/>
</dbReference>
<name>A0A1R2BZC4_9CILI</name>
<organism evidence="1 2">
    <name type="scientific">Stentor coeruleus</name>
    <dbReference type="NCBI Taxonomy" id="5963"/>
    <lineage>
        <taxon>Eukaryota</taxon>
        <taxon>Sar</taxon>
        <taxon>Alveolata</taxon>
        <taxon>Ciliophora</taxon>
        <taxon>Postciliodesmatophora</taxon>
        <taxon>Heterotrichea</taxon>
        <taxon>Heterotrichida</taxon>
        <taxon>Stentoridae</taxon>
        <taxon>Stentor</taxon>
    </lineage>
</organism>
<reference evidence="1 2" key="1">
    <citation type="submission" date="2016-11" db="EMBL/GenBank/DDBJ databases">
        <title>The macronuclear genome of Stentor coeruleus: a giant cell with tiny introns.</title>
        <authorList>
            <person name="Slabodnick M."/>
            <person name="Ruby J.G."/>
            <person name="Reiff S.B."/>
            <person name="Swart E.C."/>
            <person name="Gosai S."/>
            <person name="Prabakaran S."/>
            <person name="Witkowska E."/>
            <person name="Larue G.E."/>
            <person name="Fisher S."/>
            <person name="Freeman R.M."/>
            <person name="Gunawardena J."/>
            <person name="Chu W."/>
            <person name="Stover N.A."/>
            <person name="Gregory B.D."/>
            <person name="Nowacki M."/>
            <person name="Derisi J."/>
            <person name="Roy S.W."/>
            <person name="Marshall W.F."/>
            <person name="Sood P."/>
        </authorList>
    </citation>
    <scope>NUCLEOTIDE SEQUENCE [LARGE SCALE GENOMIC DNA]</scope>
    <source>
        <strain evidence="1">WM001</strain>
    </source>
</reference>
<dbReference type="EMBL" id="MPUH01000353">
    <property type="protein sequence ID" value="OMJ82116.1"/>
    <property type="molecule type" value="Genomic_DNA"/>
</dbReference>
<dbReference type="Gene3D" id="2.40.160.50">
    <property type="entry name" value="membrane protein fhac: a member of the omp85/tpsb transporter family"/>
    <property type="match status" value="1"/>
</dbReference>
<dbReference type="AlphaFoldDB" id="A0A1R2BZC4"/>
<evidence type="ECO:0008006" key="3">
    <source>
        <dbReference type="Google" id="ProtNLM"/>
    </source>
</evidence>
<sequence length="410" mass="47807">MEGYDKLKSFSSNPLNDVSFIFSSSLDHKLLEDYLKFIKKSRNVNQLHENLKLATRKLFALDSFSECKIEVNPGYQVNTAEVKFLLKEKPFFLYHLEGDMDPTRFTCKYEFRGLAKRPNLSELRLGYLPDLKNIDGSFSYMDRISIIKDLSHGFQTGKTIKILDVNAHQSIYFGEIFFKTWNENHKLDIGYHLRSNKIATTTASAELIKNCIIPTDKYFISYTYKNERILDFPLYLKLRSELASSQSSFSKTHISIGHKYNFISDLFLITKGKIGYLHTFDGKKPCINDMFRYHNVKGFKYLGNRQYDNENNFDNAIVGDNLGSQKKLYFEAMLMKKSFPLFTHLRIIPYVFGSSAYIPENLSWRDNLRFAVGFGMKWKLPFGILDISYTSRAWRQNGDVPAEFQVFFNK</sequence>
<protein>
    <recommendedName>
        <fullName evidence="3">Bacterial surface antigen (D15) domain-containing protein</fullName>
    </recommendedName>
</protein>
<evidence type="ECO:0000313" key="2">
    <source>
        <dbReference type="Proteomes" id="UP000187209"/>
    </source>
</evidence>
<accession>A0A1R2BZC4</accession>
<proteinExistence type="predicted"/>